<dbReference type="AlphaFoldDB" id="A0A814E722"/>
<evidence type="ECO:0000313" key="7">
    <source>
        <dbReference type="EMBL" id="CAF0965146.1"/>
    </source>
</evidence>
<evidence type="ECO:0000256" key="3">
    <source>
        <dbReference type="ARBA" id="ARBA00023069"/>
    </source>
</evidence>
<evidence type="ECO:0000313" key="8">
    <source>
        <dbReference type="Proteomes" id="UP000663832"/>
    </source>
</evidence>
<keyword evidence="4" id="KW-0206">Cytoskeleton</keyword>
<feature type="compositionally biased region" description="Acidic residues" evidence="6">
    <location>
        <begin position="683"/>
        <end position="710"/>
    </location>
</feature>
<dbReference type="Pfam" id="PF04712">
    <property type="entry name" value="Radial_spoke"/>
    <property type="match status" value="1"/>
</dbReference>
<keyword evidence="2" id="KW-0963">Cytoplasm</keyword>
<evidence type="ECO:0000256" key="2">
    <source>
        <dbReference type="ARBA" id="ARBA00022490"/>
    </source>
</evidence>
<keyword evidence="5" id="KW-0966">Cell projection</keyword>
<dbReference type="EMBL" id="CAJNOM010000066">
    <property type="protein sequence ID" value="CAF0965146.1"/>
    <property type="molecule type" value="Genomic_DNA"/>
</dbReference>
<dbReference type="GO" id="GO:0035082">
    <property type="term" value="P:axoneme assembly"/>
    <property type="evidence" value="ECO:0007669"/>
    <property type="project" value="TreeGrafter"/>
</dbReference>
<dbReference type="GO" id="GO:0060294">
    <property type="term" value="P:cilium movement involved in cell motility"/>
    <property type="evidence" value="ECO:0007669"/>
    <property type="project" value="InterPro"/>
</dbReference>
<evidence type="ECO:0000256" key="5">
    <source>
        <dbReference type="ARBA" id="ARBA00023273"/>
    </source>
</evidence>
<dbReference type="PANTHER" id="PTHR13159:SF0">
    <property type="entry name" value="RADIAL SPOKE HEAD 6 HOMOLOG A"/>
    <property type="match status" value="1"/>
</dbReference>
<dbReference type="Proteomes" id="UP000663832">
    <property type="component" value="Unassembled WGS sequence"/>
</dbReference>
<feature type="region of interest" description="Disordered" evidence="6">
    <location>
        <begin position="680"/>
        <end position="710"/>
    </location>
</feature>
<sequence>MNDYKHSLTIIKDNEELYIVPSLIQKAFLIELYFSRGFIEMKETNMDPVSNKSENNNITDMISERMPVAYSFNVETPTQLVDIMTEQEVYLPMDISLHQMGNIRFIIVTRHLRQIPFDIIKIDNFWFIEKIFYHELSNYLKQGDRLLIINKTMISDQLQETEIFKLILHSSAPFIIWVTWDADTFIKHQIKSRQCKNEDAYIDAKAYLLKTNDYRDISLYDQLAIIIENILQNPQNDIHELFEKLEYPILQSNLRTAKDDTDLIITKIHAQLLQGKEKYLLKSKDYVIKAVPHLMDIANHCSNAGYGIHTTEMILIWSAMKRLNNQINCTEMKFWGKIFGICCDYYIVQIQHEKEITFDEIDISEREQKLKGKKISKHTNYQLSDQEQKLSTEIPSEPHGIGTNQYTYFVTNSPGLPWIKLPDVKPATINYVRKIRCLFTGCLLSQVNGFPPFLGLERDYLRAQIARITATTHISPAGYYMLTDVEEEEQEETTLNDERKEPNIIINSEFNNDPSNPITVEQLANSNLEEWVHSLPEILPQGRTRFWRPPSTQTTNSITEEDDDNEEILNENNIQIPAPLLQPISDDKLLYTDQTPWSIGLTMSVMQEYSMCYVRSNIWPGAFTLGNAENYFNLYIGWGQKYEQFNPSHPSVPETEYSQELIEKNDPSVEFEEARRIAALELTSEEYTSDEEENEEQLTDEEEEEEEEND</sequence>
<dbReference type="OrthoDB" id="272202at2759"/>
<evidence type="ECO:0000256" key="4">
    <source>
        <dbReference type="ARBA" id="ARBA00023212"/>
    </source>
</evidence>
<comment type="caution">
    <text evidence="7">The sequence shown here is derived from an EMBL/GenBank/DDBJ whole genome shotgun (WGS) entry which is preliminary data.</text>
</comment>
<organism evidence="7 8">
    <name type="scientific">Adineta steineri</name>
    <dbReference type="NCBI Taxonomy" id="433720"/>
    <lineage>
        <taxon>Eukaryota</taxon>
        <taxon>Metazoa</taxon>
        <taxon>Spiralia</taxon>
        <taxon>Gnathifera</taxon>
        <taxon>Rotifera</taxon>
        <taxon>Eurotatoria</taxon>
        <taxon>Bdelloidea</taxon>
        <taxon>Adinetida</taxon>
        <taxon>Adinetidae</taxon>
        <taxon>Adineta</taxon>
    </lineage>
</organism>
<reference evidence="7" key="1">
    <citation type="submission" date="2021-02" db="EMBL/GenBank/DDBJ databases">
        <authorList>
            <person name="Nowell W R."/>
        </authorList>
    </citation>
    <scope>NUCLEOTIDE SEQUENCE</scope>
</reference>
<proteinExistence type="predicted"/>
<dbReference type="PANTHER" id="PTHR13159">
    <property type="entry name" value="RADIAL SPOKEHEAD-RELATED"/>
    <property type="match status" value="1"/>
</dbReference>
<evidence type="ECO:0000256" key="1">
    <source>
        <dbReference type="ARBA" id="ARBA00004430"/>
    </source>
</evidence>
<protein>
    <submittedName>
        <fullName evidence="7">Uncharacterized protein</fullName>
    </submittedName>
</protein>
<comment type="subcellular location">
    <subcellularLocation>
        <location evidence="1">Cytoplasm</location>
        <location evidence="1">Cytoskeleton</location>
        <location evidence="1">Cilium axoneme</location>
    </subcellularLocation>
</comment>
<dbReference type="InterPro" id="IPR006802">
    <property type="entry name" value="Radial_spoke"/>
</dbReference>
<dbReference type="GO" id="GO:0001534">
    <property type="term" value="C:radial spoke"/>
    <property type="evidence" value="ECO:0007669"/>
    <property type="project" value="InterPro"/>
</dbReference>
<keyword evidence="3" id="KW-0969">Cilium</keyword>
<name>A0A814E722_9BILA</name>
<gene>
    <name evidence="7" type="ORF">QVE165_LOCUS13032</name>
</gene>
<accession>A0A814E722</accession>
<keyword evidence="8" id="KW-1185">Reference proteome</keyword>
<evidence type="ECO:0000256" key="6">
    <source>
        <dbReference type="SAM" id="MobiDB-lite"/>
    </source>
</evidence>
<feature type="region of interest" description="Disordered" evidence="6">
    <location>
        <begin position="543"/>
        <end position="563"/>
    </location>
</feature>